<evidence type="ECO:0000313" key="3">
    <source>
        <dbReference type="Proteomes" id="UP000826188"/>
    </source>
</evidence>
<evidence type="ECO:0000256" key="1">
    <source>
        <dbReference type="SAM" id="MobiDB-lite"/>
    </source>
</evidence>
<dbReference type="RefSeq" id="WP_219161248.1">
    <property type="nucleotide sequence ID" value="NZ_JAHWGL010000121.1"/>
</dbReference>
<keyword evidence="3" id="KW-1185">Reference proteome</keyword>
<comment type="caution">
    <text evidence="2">The sequence shown here is derived from an EMBL/GenBank/DDBJ whole genome shotgun (WGS) entry which is preliminary data.</text>
</comment>
<dbReference type="InterPro" id="IPR053842">
    <property type="entry name" value="NikA-like"/>
</dbReference>
<name>A0ABS6X4J6_9BACT</name>
<sequence length="164" mass="18108">MPLDTTSPRRPQTIGSKLCFAYRKTRSPAAHFTCLCRGSLALMETPSSPHRPRRGGRPPATAEQKQTHTVPVRLTEAEHTRLVVEAEQYHKSKAEVLRAGWLGGVVSAPLPPLTVEQVALLRQLAGMANNLNQVTRMAHTAGYPRMAEAIAQTVQQVNQILNQW</sequence>
<accession>A0ABS6X4J6</accession>
<dbReference type="Pfam" id="PF21983">
    <property type="entry name" value="NikA-like"/>
    <property type="match status" value="1"/>
</dbReference>
<evidence type="ECO:0000313" key="2">
    <source>
        <dbReference type="EMBL" id="MBW3130763.1"/>
    </source>
</evidence>
<proteinExistence type="predicted"/>
<protein>
    <submittedName>
        <fullName evidence="2">MobC family plasmid mobilization relaxosome protein</fullName>
    </submittedName>
</protein>
<dbReference type="EMBL" id="JAHWGL010000121">
    <property type="protein sequence ID" value="MBW3130763.1"/>
    <property type="molecule type" value="Genomic_DNA"/>
</dbReference>
<feature type="region of interest" description="Disordered" evidence="1">
    <location>
        <begin position="43"/>
        <end position="69"/>
    </location>
</feature>
<dbReference type="Proteomes" id="UP000826188">
    <property type="component" value="Unassembled WGS sequence"/>
</dbReference>
<organism evidence="2 3">
    <name type="scientific">Hymenobacter profundi</name>
    <dbReference type="NCBI Taxonomy" id="1982110"/>
    <lineage>
        <taxon>Bacteria</taxon>
        <taxon>Pseudomonadati</taxon>
        <taxon>Bacteroidota</taxon>
        <taxon>Cytophagia</taxon>
        <taxon>Cytophagales</taxon>
        <taxon>Hymenobacteraceae</taxon>
        <taxon>Hymenobacter</taxon>
    </lineage>
</organism>
<reference evidence="2 3" key="1">
    <citation type="submission" date="2021-07" db="EMBL/GenBank/DDBJ databases">
        <title>Hymenobacter profundi sp. nov., isolated from deep-sea water.</title>
        <authorList>
            <person name="Kim M.K."/>
        </authorList>
    </citation>
    <scope>NUCLEOTIDE SEQUENCE [LARGE SCALE GENOMIC DNA]</scope>
    <source>
        <strain evidence="2 3">M2</strain>
    </source>
</reference>
<gene>
    <name evidence="2" type="ORF">KYK14_19535</name>
</gene>